<gene>
    <name evidence="2" type="ORF">H9637_02100</name>
</gene>
<evidence type="ECO:0000313" key="2">
    <source>
        <dbReference type="EMBL" id="MBD8045842.1"/>
    </source>
</evidence>
<reference evidence="2 3" key="1">
    <citation type="submission" date="2020-08" db="EMBL/GenBank/DDBJ databases">
        <title>A Genomic Blueprint of the Chicken Gut Microbiome.</title>
        <authorList>
            <person name="Gilroy R."/>
            <person name="Ravi A."/>
            <person name="Getino M."/>
            <person name="Pursley I."/>
            <person name="Horton D.L."/>
            <person name="Alikhan N.-F."/>
            <person name="Baker D."/>
            <person name="Gharbi K."/>
            <person name="Hall N."/>
            <person name="Watson M."/>
            <person name="Adriaenssens E.M."/>
            <person name="Foster-Nyarko E."/>
            <person name="Jarju S."/>
            <person name="Secka A."/>
            <person name="Antonio M."/>
            <person name="Oren A."/>
            <person name="Chaudhuri R."/>
            <person name="La Ragione R.M."/>
            <person name="Hildebrand F."/>
            <person name="Pallen M.J."/>
        </authorList>
    </citation>
    <scope>NUCLEOTIDE SEQUENCE [LARGE SCALE GENOMIC DNA]</scope>
    <source>
        <strain evidence="2 3">N37</strain>
    </source>
</reference>
<dbReference type="Proteomes" id="UP000627166">
    <property type="component" value="Unassembled WGS sequence"/>
</dbReference>
<evidence type="ECO:0000259" key="1">
    <source>
        <dbReference type="Pfam" id="PF13614"/>
    </source>
</evidence>
<evidence type="ECO:0000313" key="3">
    <source>
        <dbReference type="Proteomes" id="UP000627166"/>
    </source>
</evidence>
<dbReference type="InterPro" id="IPR025669">
    <property type="entry name" value="AAA_dom"/>
</dbReference>
<keyword evidence="3" id="KW-1185">Reference proteome</keyword>
<organism evidence="2 3">
    <name type="scientific">Clostridium faecium</name>
    <dbReference type="NCBI Taxonomy" id="2762223"/>
    <lineage>
        <taxon>Bacteria</taxon>
        <taxon>Bacillati</taxon>
        <taxon>Bacillota</taxon>
        <taxon>Clostridia</taxon>
        <taxon>Eubacteriales</taxon>
        <taxon>Clostridiaceae</taxon>
        <taxon>Clostridium</taxon>
    </lineage>
</organism>
<dbReference type="RefSeq" id="WP_191738815.1">
    <property type="nucleotide sequence ID" value="NZ_JACSQB010000018.1"/>
</dbReference>
<proteinExistence type="predicted"/>
<dbReference type="Gene3D" id="3.40.50.300">
    <property type="entry name" value="P-loop containing nucleotide triphosphate hydrolases"/>
    <property type="match status" value="1"/>
</dbReference>
<protein>
    <submittedName>
        <fullName evidence="2">AAA family ATPase</fullName>
    </submittedName>
</protein>
<sequence>MKIAFWSNYHGQAGVTSNAIAIAVNLAMKYNVRVLLAHTQYVQSNMENAFLSIEERNLNDLDIGIDAIERVARSKDLNEENFASFTKSLIKNRLDLLEGSYQNRYELFEKINDTVTDILYYANKAYDFVFIDLNSGFNNSITNKVLEQSDIIIVNLSQNEKVIKDYFEKDKKELERITGNKKIILNIGNYDFNSKCSKKYINKAYKYNDEIFCTPYIADFKDAINNHKVIDYFMINRNINNAFFEEVSKISEKLMIIDEKKLEIYNDPIKKQTFTQKFKSILEG</sequence>
<dbReference type="InterPro" id="IPR027417">
    <property type="entry name" value="P-loop_NTPase"/>
</dbReference>
<accession>A0ABR8YNL9</accession>
<dbReference type="EMBL" id="JACSQB010000018">
    <property type="protein sequence ID" value="MBD8045842.1"/>
    <property type="molecule type" value="Genomic_DNA"/>
</dbReference>
<feature type="domain" description="AAA" evidence="1">
    <location>
        <begin position="2"/>
        <end position="158"/>
    </location>
</feature>
<comment type="caution">
    <text evidence="2">The sequence shown here is derived from an EMBL/GenBank/DDBJ whole genome shotgun (WGS) entry which is preliminary data.</text>
</comment>
<dbReference type="Pfam" id="PF13614">
    <property type="entry name" value="AAA_31"/>
    <property type="match status" value="1"/>
</dbReference>
<dbReference type="SUPFAM" id="SSF52540">
    <property type="entry name" value="P-loop containing nucleoside triphosphate hydrolases"/>
    <property type="match status" value="1"/>
</dbReference>
<name>A0ABR8YNL9_9CLOT</name>